<dbReference type="KEGG" id="tasa:A1Q1_07476"/>
<dbReference type="GeneID" id="25990988"/>
<feature type="signal peptide" evidence="1">
    <location>
        <begin position="1"/>
        <end position="16"/>
    </location>
</feature>
<dbReference type="HOGENOM" id="CLU_1929079_0_0_1"/>
<reference evidence="2 3" key="1">
    <citation type="journal article" date="2012" name="Eukaryot. Cell">
        <title>Draft genome sequence of CBS 2479, the standard type strain of Trichosporon asahii.</title>
        <authorList>
            <person name="Yang R.Y."/>
            <person name="Li H.T."/>
            <person name="Zhu H."/>
            <person name="Zhou G.P."/>
            <person name="Wang M."/>
            <person name="Wang L."/>
        </authorList>
    </citation>
    <scope>NUCLEOTIDE SEQUENCE [LARGE SCALE GENOMIC DNA]</scope>
    <source>
        <strain evidence="3">ATCC 90039 / CBS 2479 / JCM 2466 / KCTC 7840 / NCYC 2677 / UAMH 7654</strain>
    </source>
</reference>
<dbReference type="Proteomes" id="UP000002748">
    <property type="component" value="Unassembled WGS sequence"/>
</dbReference>
<evidence type="ECO:0000313" key="2">
    <source>
        <dbReference type="EMBL" id="EJT51295.1"/>
    </source>
</evidence>
<dbReference type="OrthoDB" id="3362246at2759"/>
<sequence length="131" mass="14323">MRFALLSLFAATAALAAPAGANPHSDIENVEIEPSEPYTCEYAHLSWEGGVPPYTIVVGDGEEMHQRGSIGKELDRFEVQDQFAAYRIKHEGHLEFAIYDSNGRRTTSGATAIRNAFTECIGKDDGLPSHL</sequence>
<evidence type="ECO:0000256" key="1">
    <source>
        <dbReference type="SAM" id="SignalP"/>
    </source>
</evidence>
<dbReference type="VEuPathDB" id="FungiDB:A1Q1_07476"/>
<proteinExistence type="predicted"/>
<dbReference type="AlphaFoldDB" id="J4UI26"/>
<evidence type="ECO:0000313" key="3">
    <source>
        <dbReference type="Proteomes" id="UP000002748"/>
    </source>
</evidence>
<organism evidence="2 3">
    <name type="scientific">Trichosporon asahii var. asahii (strain ATCC 90039 / CBS 2479 / JCM 2466 / KCTC 7840 / NBRC 103889/ NCYC 2677 / UAMH 7654)</name>
    <name type="common">Yeast</name>
    <dbReference type="NCBI Taxonomy" id="1186058"/>
    <lineage>
        <taxon>Eukaryota</taxon>
        <taxon>Fungi</taxon>
        <taxon>Dikarya</taxon>
        <taxon>Basidiomycota</taxon>
        <taxon>Agaricomycotina</taxon>
        <taxon>Tremellomycetes</taxon>
        <taxon>Trichosporonales</taxon>
        <taxon>Trichosporonaceae</taxon>
        <taxon>Trichosporon</taxon>
    </lineage>
</organism>
<accession>J4UI26</accession>
<keyword evidence="1" id="KW-0732">Signal</keyword>
<gene>
    <name evidence="2" type="ORF">A1Q1_07476</name>
</gene>
<dbReference type="RefSeq" id="XP_014182480.1">
    <property type="nucleotide sequence ID" value="XM_014327005.1"/>
</dbReference>
<name>J4UI26_TRIAS</name>
<protein>
    <submittedName>
        <fullName evidence="2">Uncharacterized protein</fullName>
    </submittedName>
</protein>
<dbReference type="EMBL" id="ALBS01000059">
    <property type="protein sequence ID" value="EJT51295.1"/>
    <property type="molecule type" value="Genomic_DNA"/>
</dbReference>
<feature type="chain" id="PRO_5003781911" evidence="1">
    <location>
        <begin position="17"/>
        <end position="131"/>
    </location>
</feature>
<comment type="caution">
    <text evidence="2">The sequence shown here is derived from an EMBL/GenBank/DDBJ whole genome shotgun (WGS) entry which is preliminary data.</text>
</comment>